<dbReference type="EMBL" id="CAADHB010000095">
    <property type="protein sequence ID" value="VFK80235.1"/>
    <property type="molecule type" value="Genomic_DNA"/>
</dbReference>
<dbReference type="AlphaFoldDB" id="A0A451BPR6"/>
<sequence>MDGKKFICGPGHAMRIRITRPAKRIGSDGDERMKYNGLAHRSEGFLVRFMRVETNYSVVYADISNSSQPLRSQS</sequence>
<evidence type="ECO:0000313" key="1">
    <source>
        <dbReference type="EMBL" id="VFK80235.1"/>
    </source>
</evidence>
<protein>
    <submittedName>
        <fullName evidence="1">Uncharacterized protein</fullName>
    </submittedName>
</protein>
<name>A0A451BPR6_9GAMM</name>
<proteinExistence type="predicted"/>
<organism evidence="1">
    <name type="scientific">Candidatus Kentrum sp. SD</name>
    <dbReference type="NCBI Taxonomy" id="2126332"/>
    <lineage>
        <taxon>Bacteria</taxon>
        <taxon>Pseudomonadati</taxon>
        <taxon>Pseudomonadota</taxon>
        <taxon>Gammaproteobacteria</taxon>
        <taxon>Candidatus Kentrum</taxon>
    </lineage>
</organism>
<gene>
    <name evidence="1" type="ORF">BECKSD772D_GA0070982_10956</name>
</gene>
<accession>A0A451BPR6</accession>
<reference evidence="1" key="1">
    <citation type="submission" date="2019-02" db="EMBL/GenBank/DDBJ databases">
        <authorList>
            <person name="Gruber-Vodicka R. H."/>
            <person name="Seah K. B. B."/>
        </authorList>
    </citation>
    <scope>NUCLEOTIDE SEQUENCE</scope>
    <source>
        <strain evidence="1">BECK_S127</strain>
    </source>
</reference>